<dbReference type="Pfam" id="PF13374">
    <property type="entry name" value="TPR_10"/>
    <property type="match status" value="7"/>
</dbReference>
<feature type="region of interest" description="Disordered" evidence="2">
    <location>
        <begin position="1"/>
        <end position="30"/>
    </location>
</feature>
<evidence type="ECO:0000256" key="2">
    <source>
        <dbReference type="SAM" id="MobiDB-lite"/>
    </source>
</evidence>
<dbReference type="InterPro" id="IPR056681">
    <property type="entry name" value="DUF7779"/>
</dbReference>
<gene>
    <name evidence="4" type="ORF">B0H16DRAFT_1703490</name>
</gene>
<evidence type="ECO:0000259" key="3">
    <source>
        <dbReference type="Pfam" id="PF25000"/>
    </source>
</evidence>
<dbReference type="InterPro" id="IPR053137">
    <property type="entry name" value="NLR-like"/>
</dbReference>
<evidence type="ECO:0000313" key="5">
    <source>
        <dbReference type="Proteomes" id="UP001215598"/>
    </source>
</evidence>
<evidence type="ECO:0000313" key="4">
    <source>
        <dbReference type="EMBL" id="KAJ7711457.1"/>
    </source>
</evidence>
<feature type="region of interest" description="Disordered" evidence="2">
    <location>
        <begin position="1725"/>
        <end position="1751"/>
    </location>
</feature>
<dbReference type="InterPro" id="IPR027417">
    <property type="entry name" value="P-loop_NTPase"/>
</dbReference>
<proteinExistence type="predicted"/>
<sequence length="1751" mass="194526">MSTASPPTSGSPAPPATGGTTLRPFKAPSKSKSDWLAPAILTAKTITAAAECAPFPYIKGVSGTVLILLETVVRVKKNREDLEELCNSATEIITILHDQVKAHGNTAAVKFKGLCEELESYLEAVILAIRNLQDQSKGFRGRVKEFLKSSNLTEEIAGYQTQIQGVCSKLKLMAIVETNFKVDEMHAIITAPSFAVVKAVQSINNCPPPSRIFQGRQAILDKMHLLFNTDSGEQHIYVLHGLGGAGKTQIALKFIEQSSFSDVFFVDTSKVETIETGLKSIAISKSAGDSAQDALRWLQSNHSNWFVFFDNADDPKINLNDFLPKCNHGNIIITSRNPDLRSYGAHTLVSDMEEADAITLLLRRANKESSEENLKRATGIVKELYYLPLAIIQAGAFISKSEDLEGYSALYLSNRARLLSQKAAQSHDDYAQTVFTTWQISFNQLSHLAATLLQLCSFLHYTGISEDMFSIASKYDFPSWSPPREELQEPLEFLSHFVESTGEWSSLKFLDITNEIKAYSLISVDAKTKLFSIHPLVHAWSRSTLPNEEPLQLCMSSILGMYITKIPDNEIELASVQLIPHIVLLKSVNPDGVADFRRVILKIYYYTGKFKDAQAIAEQVLEKFKFLLGDDHADTLLVMGNLAQTYWGLGEFQKAKELEVLLREKRTKLLGEDHPDTLFAMGNLATIYSQLGELQKAMELSVLVLEKRTKLLGEDHSNTLFAMGNLATIYSELGEFQKAMELEVQVLEKRTKLLGEDHPNTLFAMGNLATTYYQLGKLQKTMELEVLVLEKRTKLLGEDHPDTLFAMGNLARTYSNLGELQKVMELEVLVLEKRRKLLGKDHPDTLLAMGNLASTYHGMSEFQKAEELEVPVLEKRRKLLGADHPDTLLAMGNLASTYHGMSEFQKAEELEVPVLEKRRKLLGVDHPDTLRAMANLASTHYTLGDLNKALGLGVEVLQKRRQLLGDKHPHTIHAMENLVKTYQKLGKQGEMEELKQLIKDTKKSFVCVHMNTIFGFLIYSSWSKNTVIQWWRKVLSFNTFNRALLCPIAFKTRRYVPGRPNLWRFNCSIQLISMSVPWAFASMVHSTQVNMLDLNLTLKVQPSSFDSRPLAILNSLGRPNLCQFESRKHFSVAPLTIQACPDVCSLVLVLVEVEAAEAVVVVVAAATKAWPQVPSPRAKRTSDEVAAADAERAANAEALACQREEALALIARIDTLFDATQAAEEVDSIDNVADLPANAIEDIVPQPHGSDDEPIMEITQEDFDRIEDDDTYRSDSEWEKPKKGMGKVIAAPPPSKQRKKVDKYETRRSIEALGQELEKSKAASTKMGVVKKKGVQNSNAAAASTSVGLAKGWGTKTAASPDIGGFTDEDAGATRTDFEGWWEQICQKSDVVSVSDDDEIPSQISTVSRLPHKPRAPIKMEADAKIPALAVCTRKPPKAIAKTESSSSCYTPMPFTPQSSADVNGSPAFIAKTWKSKFLVKCYWLLHTSDEPMMLGAVGDDPVDPGRPTVDILQGALDELYPEVRWKLEWDDVVCSRFGKRGARYADDDFNNKKYYKGEHLRLSTLIASDTKYMLRKNGPAFYKDPTPRAVCRLQPDNPAYILRLISYQKPRGYLESAAVIHTVSPVIRAGDWMLRVYKDEHNREKVDLSGLPVGTLALAVTGVERGFKLHTTGVRTKPLEFSAANIGPVVAEYIESIKGLRASHWQSIITACGAVPVVAEAEEEDSEIEDESLDGARGRMYIPSSSPCRE</sequence>
<dbReference type="InterPro" id="IPR059179">
    <property type="entry name" value="MLKL-like_MCAfunc"/>
</dbReference>
<evidence type="ECO:0000256" key="1">
    <source>
        <dbReference type="SAM" id="Coils"/>
    </source>
</evidence>
<dbReference type="SUPFAM" id="SSF52540">
    <property type="entry name" value="P-loop containing nucleoside triphosphate hydrolases"/>
    <property type="match status" value="1"/>
</dbReference>
<protein>
    <recommendedName>
        <fullName evidence="3">DUF7779 domain-containing protein</fullName>
    </recommendedName>
</protein>
<feature type="region of interest" description="Disordered" evidence="2">
    <location>
        <begin position="1268"/>
        <end position="1305"/>
    </location>
</feature>
<keyword evidence="1" id="KW-0175">Coiled coil</keyword>
<dbReference type="Pfam" id="PF25000">
    <property type="entry name" value="DUF7779"/>
    <property type="match status" value="1"/>
</dbReference>
<feature type="compositionally biased region" description="Basic and acidic residues" evidence="2">
    <location>
        <begin position="1271"/>
        <end position="1282"/>
    </location>
</feature>
<dbReference type="CDD" id="cd21037">
    <property type="entry name" value="MLKL_NTD"/>
    <property type="match status" value="1"/>
</dbReference>
<keyword evidence="5" id="KW-1185">Reference proteome</keyword>
<dbReference type="Proteomes" id="UP001215598">
    <property type="component" value="Unassembled WGS sequence"/>
</dbReference>
<dbReference type="Pfam" id="PF13424">
    <property type="entry name" value="TPR_12"/>
    <property type="match status" value="1"/>
</dbReference>
<dbReference type="Gene3D" id="3.40.50.300">
    <property type="entry name" value="P-loop containing nucleotide triphosphate hydrolases"/>
    <property type="match status" value="1"/>
</dbReference>
<feature type="domain" description="DUF7779" evidence="3">
    <location>
        <begin position="441"/>
        <end position="548"/>
    </location>
</feature>
<dbReference type="PANTHER" id="PTHR46082">
    <property type="entry name" value="ATP/GTP-BINDING PROTEIN-RELATED"/>
    <property type="match status" value="1"/>
</dbReference>
<feature type="coiled-coil region" evidence="1">
    <location>
        <begin position="72"/>
        <end position="135"/>
    </location>
</feature>
<dbReference type="EMBL" id="JARKIB010000396">
    <property type="protein sequence ID" value="KAJ7711457.1"/>
    <property type="molecule type" value="Genomic_DNA"/>
</dbReference>
<dbReference type="SUPFAM" id="SSF48452">
    <property type="entry name" value="TPR-like"/>
    <property type="match status" value="3"/>
</dbReference>
<dbReference type="PANTHER" id="PTHR46082:SF6">
    <property type="entry name" value="AAA+ ATPASE DOMAIN-CONTAINING PROTEIN-RELATED"/>
    <property type="match status" value="1"/>
</dbReference>
<name>A0AAD7H3H6_9AGAR</name>
<feature type="compositionally biased region" description="Acidic residues" evidence="2">
    <location>
        <begin position="1725"/>
        <end position="1734"/>
    </location>
</feature>
<reference evidence="4" key="1">
    <citation type="submission" date="2023-03" db="EMBL/GenBank/DDBJ databases">
        <title>Massive genome expansion in bonnet fungi (Mycena s.s.) driven by repeated elements and novel gene families across ecological guilds.</title>
        <authorList>
            <consortium name="Lawrence Berkeley National Laboratory"/>
            <person name="Harder C.B."/>
            <person name="Miyauchi S."/>
            <person name="Viragh M."/>
            <person name="Kuo A."/>
            <person name="Thoen E."/>
            <person name="Andreopoulos B."/>
            <person name="Lu D."/>
            <person name="Skrede I."/>
            <person name="Drula E."/>
            <person name="Henrissat B."/>
            <person name="Morin E."/>
            <person name="Kohler A."/>
            <person name="Barry K."/>
            <person name="LaButti K."/>
            <person name="Morin E."/>
            <person name="Salamov A."/>
            <person name="Lipzen A."/>
            <person name="Mereny Z."/>
            <person name="Hegedus B."/>
            <person name="Baldrian P."/>
            <person name="Stursova M."/>
            <person name="Weitz H."/>
            <person name="Taylor A."/>
            <person name="Grigoriev I.V."/>
            <person name="Nagy L.G."/>
            <person name="Martin F."/>
            <person name="Kauserud H."/>
        </authorList>
    </citation>
    <scope>NUCLEOTIDE SEQUENCE</scope>
    <source>
        <strain evidence="4">CBHHK182m</strain>
    </source>
</reference>
<organism evidence="4 5">
    <name type="scientific">Mycena metata</name>
    <dbReference type="NCBI Taxonomy" id="1033252"/>
    <lineage>
        <taxon>Eukaryota</taxon>
        <taxon>Fungi</taxon>
        <taxon>Dikarya</taxon>
        <taxon>Basidiomycota</taxon>
        <taxon>Agaricomycotina</taxon>
        <taxon>Agaricomycetes</taxon>
        <taxon>Agaricomycetidae</taxon>
        <taxon>Agaricales</taxon>
        <taxon>Marasmiineae</taxon>
        <taxon>Mycenaceae</taxon>
        <taxon>Mycena</taxon>
    </lineage>
</organism>
<feature type="compositionally biased region" description="Low complexity" evidence="2">
    <location>
        <begin position="1"/>
        <end position="21"/>
    </location>
</feature>
<comment type="caution">
    <text evidence="4">The sequence shown here is derived from an EMBL/GenBank/DDBJ whole genome shotgun (WGS) entry which is preliminary data.</text>
</comment>
<dbReference type="InterPro" id="IPR011990">
    <property type="entry name" value="TPR-like_helical_dom_sf"/>
</dbReference>
<dbReference type="NCBIfam" id="NF040586">
    <property type="entry name" value="FxSxx_TPR"/>
    <property type="match status" value="1"/>
</dbReference>
<accession>A0AAD7H3H6</accession>
<dbReference type="Gene3D" id="1.25.40.10">
    <property type="entry name" value="Tetratricopeptide repeat domain"/>
    <property type="match status" value="2"/>
</dbReference>